<sequence length="214" mass="25209">MPEELKLHINQKIQVAKENNDIWFNSIIQDTGMETISIAIPYNKERPLVLYQNEIIRVRVVAKNASFMFSTQVIGLVMDKIKLYQLAYPKEIIRIQQRKHFRLQVISMDVEYACQEDKSKYNKGTVIDISGGGMKLAVSKKIRKHERLLLKFNLPLQNKPELIQVKAIVVRSEKAEPDREIYHLGLKYENITYKEQDLIVRYIFERMAQQKRLC</sequence>
<dbReference type="InterPro" id="IPR009926">
    <property type="entry name" value="T3SS_YcgR_PilZN"/>
</dbReference>
<dbReference type="InterPro" id="IPR009875">
    <property type="entry name" value="PilZ_domain"/>
</dbReference>
<accession>R4KGB7</accession>
<organism evidence="3 4">
    <name type="scientific">Desulfoscipio gibsoniae DSM 7213</name>
    <dbReference type="NCBI Taxonomy" id="767817"/>
    <lineage>
        <taxon>Bacteria</taxon>
        <taxon>Bacillati</taxon>
        <taxon>Bacillota</taxon>
        <taxon>Clostridia</taxon>
        <taxon>Eubacteriales</taxon>
        <taxon>Desulfallaceae</taxon>
        <taxon>Desulfoscipio</taxon>
    </lineage>
</organism>
<dbReference type="KEGG" id="dgi:Desgi_2210"/>
<dbReference type="Pfam" id="PF07238">
    <property type="entry name" value="PilZ"/>
    <property type="match status" value="1"/>
</dbReference>
<keyword evidence="3" id="KW-0808">Transferase</keyword>
<feature type="domain" description="PilZ" evidence="1">
    <location>
        <begin position="96"/>
        <end position="205"/>
    </location>
</feature>
<dbReference type="Pfam" id="PF12945">
    <property type="entry name" value="PilZNR"/>
    <property type="match status" value="1"/>
</dbReference>
<dbReference type="SUPFAM" id="SSF141371">
    <property type="entry name" value="PilZ domain-like"/>
    <property type="match status" value="1"/>
</dbReference>
<evidence type="ECO:0000313" key="3">
    <source>
        <dbReference type="EMBL" id="AGL01639.1"/>
    </source>
</evidence>
<dbReference type="eggNOG" id="COG5581">
    <property type="taxonomic scope" value="Bacteria"/>
</dbReference>
<dbReference type="GO" id="GO:0016740">
    <property type="term" value="F:transferase activity"/>
    <property type="evidence" value="ECO:0007669"/>
    <property type="project" value="UniProtKB-KW"/>
</dbReference>
<protein>
    <submittedName>
        <fullName evidence="3">Putative glycosyltransferase</fullName>
    </submittedName>
</protein>
<dbReference type="STRING" id="767817.Desgi_2210"/>
<evidence type="ECO:0000259" key="2">
    <source>
        <dbReference type="Pfam" id="PF12945"/>
    </source>
</evidence>
<dbReference type="Proteomes" id="UP000013520">
    <property type="component" value="Chromosome"/>
</dbReference>
<dbReference type="Gene3D" id="2.40.10.220">
    <property type="entry name" value="predicted glycosyltransferase like domains"/>
    <property type="match status" value="1"/>
</dbReference>
<dbReference type="EMBL" id="CP003273">
    <property type="protein sequence ID" value="AGL01639.1"/>
    <property type="molecule type" value="Genomic_DNA"/>
</dbReference>
<feature type="domain" description="Type III secretion system flagellar brake protein YcgR PilZN" evidence="2">
    <location>
        <begin position="9"/>
        <end position="89"/>
    </location>
</feature>
<name>R4KGB7_9FIRM</name>
<dbReference type="HOGENOM" id="CLU_086342_1_1_9"/>
<gene>
    <name evidence="3" type="ORF">Desgi_2210</name>
</gene>
<dbReference type="RefSeq" id="WP_006522070.1">
    <property type="nucleotide sequence ID" value="NC_021184.1"/>
</dbReference>
<proteinExistence type="predicted"/>
<keyword evidence="4" id="KW-1185">Reference proteome</keyword>
<dbReference type="AlphaFoldDB" id="R4KGB7"/>
<evidence type="ECO:0000313" key="4">
    <source>
        <dbReference type="Proteomes" id="UP000013520"/>
    </source>
</evidence>
<evidence type="ECO:0000259" key="1">
    <source>
        <dbReference type="Pfam" id="PF07238"/>
    </source>
</evidence>
<dbReference type="GO" id="GO:0035438">
    <property type="term" value="F:cyclic-di-GMP binding"/>
    <property type="evidence" value="ECO:0007669"/>
    <property type="project" value="InterPro"/>
</dbReference>
<reference evidence="3 4" key="1">
    <citation type="submission" date="2012-01" db="EMBL/GenBank/DDBJ databases">
        <title>Complete sequence of Desulfotomaculum gibsoniae DSM 7213.</title>
        <authorList>
            <consortium name="US DOE Joint Genome Institute"/>
            <person name="Lucas S."/>
            <person name="Han J."/>
            <person name="Lapidus A."/>
            <person name="Cheng J.-F."/>
            <person name="Goodwin L."/>
            <person name="Pitluck S."/>
            <person name="Peters L."/>
            <person name="Ovchinnikova G."/>
            <person name="Teshima H."/>
            <person name="Detter J.C."/>
            <person name="Han C."/>
            <person name="Tapia R."/>
            <person name="Land M."/>
            <person name="Hauser L."/>
            <person name="Kyrpides N."/>
            <person name="Ivanova N."/>
            <person name="Pagani I."/>
            <person name="Parshina S."/>
            <person name="Plugge C."/>
            <person name="Muyzer G."/>
            <person name="Kuever J."/>
            <person name="Ivanova A."/>
            <person name="Nazina T."/>
            <person name="Klenk H.-P."/>
            <person name="Brambilla E."/>
            <person name="Spring S."/>
            <person name="Stams A.F."/>
            <person name="Woyke T."/>
        </authorList>
    </citation>
    <scope>NUCLEOTIDE SEQUENCE [LARGE SCALE GENOMIC DNA]</scope>
    <source>
        <strain evidence="3 4">DSM 7213</strain>
    </source>
</reference>
<dbReference type="OrthoDB" id="3493at2"/>